<dbReference type="Gene3D" id="3.40.50.10210">
    <property type="match status" value="1"/>
</dbReference>
<dbReference type="PANTHER" id="PTHR43463:SF1">
    <property type="entry name" value="NICOTINATE-NUCLEOTIDE--DIMETHYLBENZIMIDAZOLE PHOSPHORIBOSYLTRANSFERASE"/>
    <property type="match status" value="1"/>
</dbReference>
<evidence type="ECO:0000313" key="10">
    <source>
        <dbReference type="EMBL" id="GAI12520.1"/>
    </source>
</evidence>
<evidence type="ECO:0000256" key="8">
    <source>
        <dbReference type="ARBA" id="ARBA00030686"/>
    </source>
</evidence>
<feature type="non-terminal residue" evidence="10">
    <location>
        <position position="1"/>
    </location>
</feature>
<dbReference type="Pfam" id="PF02277">
    <property type="entry name" value="DBI_PRT"/>
    <property type="match status" value="1"/>
</dbReference>
<evidence type="ECO:0000256" key="5">
    <source>
        <dbReference type="ARBA" id="ARBA00022573"/>
    </source>
</evidence>
<comment type="similarity">
    <text evidence="2">Belongs to the CobT family.</text>
</comment>
<dbReference type="GO" id="GO:0008939">
    <property type="term" value="F:nicotinate-nucleotide-dimethylbenzimidazole phosphoribosyltransferase activity"/>
    <property type="evidence" value="ECO:0007669"/>
    <property type="project" value="UniProtKB-EC"/>
</dbReference>
<evidence type="ECO:0000256" key="2">
    <source>
        <dbReference type="ARBA" id="ARBA00007110"/>
    </source>
</evidence>
<evidence type="ECO:0000256" key="9">
    <source>
        <dbReference type="ARBA" id="ARBA00047340"/>
    </source>
</evidence>
<dbReference type="CDD" id="cd02439">
    <property type="entry name" value="DMB-PRT_CobT"/>
    <property type="match status" value="1"/>
</dbReference>
<proteinExistence type="inferred from homology"/>
<keyword evidence="6" id="KW-0328">Glycosyltransferase</keyword>
<keyword evidence="7" id="KW-0808">Transferase</keyword>
<organism evidence="10">
    <name type="scientific">marine sediment metagenome</name>
    <dbReference type="NCBI Taxonomy" id="412755"/>
    <lineage>
        <taxon>unclassified sequences</taxon>
        <taxon>metagenomes</taxon>
        <taxon>ecological metagenomes</taxon>
    </lineage>
</organism>
<evidence type="ECO:0000256" key="4">
    <source>
        <dbReference type="ARBA" id="ARBA00015486"/>
    </source>
</evidence>
<dbReference type="FunFam" id="3.40.50.10210:FF:000001">
    <property type="entry name" value="Nicotinate-nucleotide--dimethylbenzimidazole phosphoribosyltransferase"/>
    <property type="match status" value="1"/>
</dbReference>
<dbReference type="NCBIfam" id="NF000996">
    <property type="entry name" value="PRK00105.1"/>
    <property type="match status" value="1"/>
</dbReference>
<dbReference type="InterPro" id="IPR036087">
    <property type="entry name" value="Nict_dMeBzImd_PRibTrfase_sf"/>
</dbReference>
<keyword evidence="5" id="KW-0169">Cobalamin biosynthesis</keyword>
<gene>
    <name evidence="10" type="ORF">S06H3_10982</name>
</gene>
<evidence type="ECO:0000256" key="7">
    <source>
        <dbReference type="ARBA" id="ARBA00022679"/>
    </source>
</evidence>
<dbReference type="Gene3D" id="1.10.1610.10">
    <property type="match status" value="1"/>
</dbReference>
<evidence type="ECO:0000256" key="6">
    <source>
        <dbReference type="ARBA" id="ARBA00022676"/>
    </source>
</evidence>
<dbReference type="EC" id="2.4.2.21" evidence="3"/>
<dbReference type="InterPro" id="IPR003200">
    <property type="entry name" value="Nict_dMeBzImd_PRibTrfase"/>
</dbReference>
<dbReference type="GO" id="GO:0009236">
    <property type="term" value="P:cobalamin biosynthetic process"/>
    <property type="evidence" value="ECO:0007669"/>
    <property type="project" value="UniProtKB-KW"/>
</dbReference>
<dbReference type="PANTHER" id="PTHR43463">
    <property type="entry name" value="NICOTINATE-NUCLEOTIDE--DIMETHYLBENZIMIDAZOLE PHOSPHORIBOSYLTRANSFERASE"/>
    <property type="match status" value="1"/>
</dbReference>
<evidence type="ECO:0000256" key="1">
    <source>
        <dbReference type="ARBA" id="ARBA00005049"/>
    </source>
</evidence>
<name>X1MCX2_9ZZZZ</name>
<sequence length="247" mass="25367">LTKPHGSLGKLEELSIQIAGIKGEAIPKLEHKAIITMAADHGVVAEGVSLYPQEVTRQMVLNFLHGGAAINVLANHIGARVIVVDMGVIGGFQPLPGLLCKMIDFGTRNMAKGPAMTRQQAIDALEAGIEVVEAEANKGLDIIGTGDMGLGNTTASSAIFAAISGEPVEKITGRGTGIDNKQLAHKIKVIERALSINKPNPGDPIDVLARVGGFEIGGLAGVILAGAAQRIPVVIDGFISGAAALIA</sequence>
<comment type="pathway">
    <text evidence="1">Nucleoside biosynthesis; alpha-ribazole biosynthesis; alpha-ribazole from 5,6-dimethylbenzimidazole: step 1/2.</text>
</comment>
<dbReference type="AlphaFoldDB" id="X1MCX2"/>
<dbReference type="NCBIfam" id="TIGR03160">
    <property type="entry name" value="cobT_DBIPRT"/>
    <property type="match status" value="1"/>
</dbReference>
<feature type="non-terminal residue" evidence="10">
    <location>
        <position position="247"/>
    </location>
</feature>
<comment type="catalytic activity">
    <reaction evidence="9">
        <text>5,6-dimethylbenzimidazole + nicotinate beta-D-ribonucleotide = alpha-ribazole 5'-phosphate + nicotinate + H(+)</text>
        <dbReference type="Rhea" id="RHEA:11196"/>
        <dbReference type="ChEBI" id="CHEBI:15378"/>
        <dbReference type="ChEBI" id="CHEBI:15890"/>
        <dbReference type="ChEBI" id="CHEBI:32544"/>
        <dbReference type="ChEBI" id="CHEBI:57502"/>
        <dbReference type="ChEBI" id="CHEBI:57918"/>
        <dbReference type="EC" id="2.4.2.21"/>
    </reaction>
</comment>
<dbReference type="UniPathway" id="UPA00061">
    <property type="reaction ID" value="UER00516"/>
</dbReference>
<evidence type="ECO:0000256" key="3">
    <source>
        <dbReference type="ARBA" id="ARBA00011991"/>
    </source>
</evidence>
<accession>X1MCX2</accession>
<dbReference type="InterPro" id="IPR023195">
    <property type="entry name" value="Nict_dMeBzImd_PRibTrfase_N"/>
</dbReference>
<reference evidence="10" key="1">
    <citation type="journal article" date="2014" name="Front. Microbiol.">
        <title>High frequency of phylogenetically diverse reductive dehalogenase-homologous genes in deep subseafloor sedimentary metagenomes.</title>
        <authorList>
            <person name="Kawai M."/>
            <person name="Futagami T."/>
            <person name="Toyoda A."/>
            <person name="Takaki Y."/>
            <person name="Nishi S."/>
            <person name="Hori S."/>
            <person name="Arai W."/>
            <person name="Tsubouchi T."/>
            <person name="Morono Y."/>
            <person name="Uchiyama I."/>
            <person name="Ito T."/>
            <person name="Fujiyama A."/>
            <person name="Inagaki F."/>
            <person name="Takami H."/>
        </authorList>
    </citation>
    <scope>NUCLEOTIDE SEQUENCE</scope>
    <source>
        <strain evidence="10">Expedition CK06-06</strain>
    </source>
</reference>
<protein>
    <recommendedName>
        <fullName evidence="4">Nicotinate-nucleotide--dimethylbenzimidazole phosphoribosyltransferase</fullName>
        <ecNumber evidence="3">2.4.2.21</ecNumber>
    </recommendedName>
    <alternativeName>
        <fullName evidence="8">N(1)-alpha-phosphoribosyltransferase</fullName>
    </alternativeName>
</protein>
<dbReference type="InterPro" id="IPR017846">
    <property type="entry name" value="Nict_dMeBzImd_PRibTrfase_bact"/>
</dbReference>
<dbReference type="EMBL" id="BARV01005214">
    <property type="protein sequence ID" value="GAI12520.1"/>
    <property type="molecule type" value="Genomic_DNA"/>
</dbReference>
<comment type="caution">
    <text evidence="10">The sequence shown here is derived from an EMBL/GenBank/DDBJ whole genome shotgun (WGS) entry which is preliminary data.</text>
</comment>
<dbReference type="SUPFAM" id="SSF52733">
    <property type="entry name" value="Nicotinate mononucleotide:5,6-dimethylbenzimidazole phosphoribosyltransferase (CobT)"/>
    <property type="match status" value="1"/>
</dbReference>